<evidence type="ECO:0000313" key="3">
    <source>
        <dbReference type="RefSeq" id="XP_035696812.1"/>
    </source>
</evidence>
<dbReference type="AlphaFoldDB" id="A0A9J7N870"/>
<feature type="compositionally biased region" description="Basic and acidic residues" evidence="1">
    <location>
        <begin position="30"/>
        <end position="43"/>
    </location>
</feature>
<name>A0A9J7N870_BRAFL</name>
<keyword evidence="2" id="KW-1185">Reference proteome</keyword>
<dbReference type="Proteomes" id="UP000001554">
    <property type="component" value="Chromosome 14"/>
</dbReference>
<dbReference type="GeneID" id="118430209"/>
<protein>
    <submittedName>
        <fullName evidence="3">Uncharacterized protein LOC118430209</fullName>
    </submittedName>
</protein>
<proteinExistence type="predicted"/>
<accession>A0A9J7N870</accession>
<dbReference type="RefSeq" id="XP_035696812.1">
    <property type="nucleotide sequence ID" value="XM_035840919.1"/>
</dbReference>
<reference evidence="2" key="1">
    <citation type="journal article" date="2020" name="Nat. Ecol. Evol.">
        <title>Deeply conserved synteny resolves early events in vertebrate evolution.</title>
        <authorList>
            <person name="Simakov O."/>
            <person name="Marletaz F."/>
            <person name="Yue J.X."/>
            <person name="O'Connell B."/>
            <person name="Jenkins J."/>
            <person name="Brandt A."/>
            <person name="Calef R."/>
            <person name="Tung C.H."/>
            <person name="Huang T.K."/>
            <person name="Schmutz J."/>
            <person name="Satoh N."/>
            <person name="Yu J.K."/>
            <person name="Putnam N.H."/>
            <person name="Green R.E."/>
            <person name="Rokhsar D.S."/>
        </authorList>
    </citation>
    <scope>NUCLEOTIDE SEQUENCE [LARGE SCALE GENOMIC DNA]</scope>
    <source>
        <strain evidence="2">S238N-H82</strain>
    </source>
</reference>
<evidence type="ECO:0000256" key="1">
    <source>
        <dbReference type="SAM" id="MobiDB-lite"/>
    </source>
</evidence>
<feature type="region of interest" description="Disordered" evidence="1">
    <location>
        <begin position="1"/>
        <end position="43"/>
    </location>
</feature>
<evidence type="ECO:0000313" key="2">
    <source>
        <dbReference type="Proteomes" id="UP000001554"/>
    </source>
</evidence>
<sequence>MATTDSMQGVDEVRRGAAGGSADSVLTWQGDRREESREKSGRRDKGVRVYRCEECSKEFSKLFSLKRLTQCPDFLSARIRVAWSSGPFLVLREEVLIHSVARSSVSSGIPVSTKFQKLIQILLTWQQQTACRVWMTSGEEQQGVLPTVFSPGKETEVRSLGRSPVGETRV</sequence>
<gene>
    <name evidence="3" type="primary">LOC118430209</name>
</gene>
<organism evidence="2 3">
    <name type="scientific">Branchiostoma floridae</name>
    <name type="common">Florida lancelet</name>
    <name type="synonym">Amphioxus</name>
    <dbReference type="NCBI Taxonomy" id="7739"/>
    <lineage>
        <taxon>Eukaryota</taxon>
        <taxon>Metazoa</taxon>
        <taxon>Chordata</taxon>
        <taxon>Cephalochordata</taxon>
        <taxon>Leptocardii</taxon>
        <taxon>Amphioxiformes</taxon>
        <taxon>Branchiostomatidae</taxon>
        <taxon>Branchiostoma</taxon>
    </lineage>
</organism>
<dbReference type="KEGG" id="bfo:118430209"/>
<reference evidence="3" key="2">
    <citation type="submission" date="2025-08" db="UniProtKB">
        <authorList>
            <consortium name="RefSeq"/>
        </authorList>
    </citation>
    <scope>IDENTIFICATION</scope>
    <source>
        <strain evidence="3">S238N-H82</strain>
        <tissue evidence="3">Testes</tissue>
    </source>
</reference>